<dbReference type="InterPro" id="IPR002912">
    <property type="entry name" value="ACT_dom"/>
</dbReference>
<dbReference type="PANTHER" id="PTHR34875">
    <property type="entry name" value="UPF0237 PROTEIN MJ1558"/>
    <property type="match status" value="1"/>
</dbReference>
<dbReference type="Proteomes" id="UP000787322">
    <property type="component" value="Unassembled WGS sequence"/>
</dbReference>
<evidence type="ECO:0000313" key="4">
    <source>
        <dbReference type="Proteomes" id="UP000787322"/>
    </source>
</evidence>
<dbReference type="EMBL" id="JABZGU010000023">
    <property type="protein sequence ID" value="MBF4802575.1"/>
    <property type="molecule type" value="Genomic_DNA"/>
</dbReference>
<dbReference type="Gene3D" id="3.30.70.260">
    <property type="match status" value="1"/>
</dbReference>
<gene>
    <name evidence="3" type="ORF">HXK24_01955</name>
</gene>
<evidence type="ECO:0000256" key="1">
    <source>
        <dbReference type="HAMAP-Rule" id="MF_01054"/>
    </source>
</evidence>
<dbReference type="PANTHER" id="PTHR34875:SF6">
    <property type="entry name" value="UPF0237 PROTEIN MJ1558"/>
    <property type="match status" value="1"/>
</dbReference>
<reference evidence="3" key="1">
    <citation type="submission" date="2020-04" db="EMBL/GenBank/DDBJ databases">
        <title>Deep metagenomics examines the oral microbiome during advanced dental caries in children, revealing novel taxa and co-occurrences with host molecules.</title>
        <authorList>
            <person name="Baker J.L."/>
            <person name="Morton J.T."/>
            <person name="Dinis M."/>
            <person name="Alvarez R."/>
            <person name="Tran N.C."/>
            <person name="Knight R."/>
            <person name="Edlund A."/>
        </authorList>
    </citation>
    <scope>NUCLEOTIDE SEQUENCE</scope>
    <source>
        <strain evidence="3">JCVI_3_bin.11</strain>
    </source>
</reference>
<protein>
    <recommendedName>
        <fullName evidence="1">UPF0237 protein HXK24_01955</fullName>
    </recommendedName>
</protein>
<name>A0A9D5X2Y8_9ACTN</name>
<dbReference type="HAMAP" id="MF_01054">
    <property type="entry name" value="UPF0237"/>
    <property type="match status" value="1"/>
</dbReference>
<evidence type="ECO:0000259" key="2">
    <source>
        <dbReference type="PROSITE" id="PS51671"/>
    </source>
</evidence>
<dbReference type="InterPro" id="IPR022986">
    <property type="entry name" value="UPF0237_ACT"/>
</dbReference>
<dbReference type="NCBIfam" id="NF001220">
    <property type="entry name" value="PRK00194.1"/>
    <property type="match status" value="1"/>
</dbReference>
<sequence>MASETSANRAVVTVLGSDAPGIVAAISTTLAESNANILDIAQTILSGIFTMTMLIELQDAESFLSLKERLDTVSEKLGVQVNMQREEVFTFMYRP</sequence>
<dbReference type="PROSITE" id="PS51671">
    <property type="entry name" value="ACT"/>
    <property type="match status" value="1"/>
</dbReference>
<dbReference type="InterPro" id="IPR045865">
    <property type="entry name" value="ACT-like_dom_sf"/>
</dbReference>
<feature type="domain" description="ACT" evidence="2">
    <location>
        <begin position="11"/>
        <end position="84"/>
    </location>
</feature>
<dbReference type="SUPFAM" id="SSF55021">
    <property type="entry name" value="ACT-like"/>
    <property type="match status" value="1"/>
</dbReference>
<dbReference type="AlphaFoldDB" id="A0A9D5X2Y8"/>
<dbReference type="CDD" id="cd04872">
    <property type="entry name" value="ACT_1ZPV"/>
    <property type="match status" value="1"/>
</dbReference>
<comment type="similarity">
    <text evidence="1">Belongs to the UPF0237 family.</text>
</comment>
<accession>A0A9D5X2Y8</accession>
<dbReference type="InterPro" id="IPR050990">
    <property type="entry name" value="UPF0237/GcvR_regulator"/>
</dbReference>
<evidence type="ECO:0000313" key="3">
    <source>
        <dbReference type="EMBL" id="MBF4802575.1"/>
    </source>
</evidence>
<organism evidence="3 4">
    <name type="scientific">Lancefieldella parvula</name>
    <dbReference type="NCBI Taxonomy" id="1382"/>
    <lineage>
        <taxon>Bacteria</taxon>
        <taxon>Bacillati</taxon>
        <taxon>Actinomycetota</taxon>
        <taxon>Coriobacteriia</taxon>
        <taxon>Coriobacteriales</taxon>
        <taxon>Atopobiaceae</taxon>
        <taxon>Lancefieldella</taxon>
    </lineage>
</organism>
<comment type="caution">
    <text evidence="3">The sequence shown here is derived from an EMBL/GenBank/DDBJ whole genome shotgun (WGS) entry which is preliminary data.</text>
</comment>
<dbReference type="Pfam" id="PF13740">
    <property type="entry name" value="ACT_6"/>
    <property type="match status" value="1"/>
</dbReference>
<proteinExistence type="inferred from homology"/>